<feature type="region of interest" description="Disordered" evidence="1">
    <location>
        <begin position="199"/>
        <end position="227"/>
    </location>
</feature>
<feature type="compositionally biased region" description="Polar residues" evidence="1">
    <location>
        <begin position="334"/>
        <end position="347"/>
    </location>
</feature>
<reference evidence="3" key="2">
    <citation type="journal article" date="2017" name="Nat. Plants">
        <title>The Aegilops tauschii genome reveals multiple impacts of transposons.</title>
        <authorList>
            <person name="Zhao G."/>
            <person name="Zou C."/>
            <person name="Li K."/>
            <person name="Wang K."/>
            <person name="Li T."/>
            <person name="Gao L."/>
            <person name="Zhang X."/>
            <person name="Wang H."/>
            <person name="Yang Z."/>
            <person name="Liu X."/>
            <person name="Jiang W."/>
            <person name="Mao L."/>
            <person name="Kong X."/>
            <person name="Jiao Y."/>
            <person name="Jia J."/>
        </authorList>
    </citation>
    <scope>NUCLEOTIDE SEQUENCE [LARGE SCALE GENOMIC DNA]</scope>
    <source>
        <strain evidence="3">cv. AL8/78</strain>
    </source>
</reference>
<organism evidence="2 3">
    <name type="scientific">Aegilops tauschii subsp. strangulata</name>
    <name type="common">Goatgrass</name>
    <dbReference type="NCBI Taxonomy" id="200361"/>
    <lineage>
        <taxon>Eukaryota</taxon>
        <taxon>Viridiplantae</taxon>
        <taxon>Streptophyta</taxon>
        <taxon>Embryophyta</taxon>
        <taxon>Tracheophyta</taxon>
        <taxon>Spermatophyta</taxon>
        <taxon>Magnoliopsida</taxon>
        <taxon>Liliopsida</taxon>
        <taxon>Poales</taxon>
        <taxon>Poaceae</taxon>
        <taxon>BOP clade</taxon>
        <taxon>Pooideae</taxon>
        <taxon>Triticodae</taxon>
        <taxon>Triticeae</taxon>
        <taxon>Triticinae</taxon>
        <taxon>Aegilops</taxon>
    </lineage>
</organism>
<evidence type="ECO:0000313" key="3">
    <source>
        <dbReference type="Proteomes" id="UP000015105"/>
    </source>
</evidence>
<dbReference type="AlphaFoldDB" id="A0A453GPG4"/>
<dbReference type="Gramene" id="AET3Gv21143800.12">
    <property type="protein sequence ID" value="AET3Gv21143800.12"/>
    <property type="gene ID" value="AET3Gv21143800"/>
</dbReference>
<protein>
    <submittedName>
        <fullName evidence="2">Uncharacterized protein</fullName>
    </submittedName>
</protein>
<dbReference type="EnsemblPlants" id="AET3Gv21143800.12">
    <property type="protein sequence ID" value="AET3Gv21143800.12"/>
    <property type="gene ID" value="AET3Gv21143800"/>
</dbReference>
<keyword evidence="3" id="KW-1185">Reference proteome</keyword>
<reference evidence="2" key="4">
    <citation type="submission" date="2019-03" db="UniProtKB">
        <authorList>
            <consortium name="EnsemblPlants"/>
        </authorList>
    </citation>
    <scope>IDENTIFICATION</scope>
</reference>
<reference evidence="3" key="1">
    <citation type="journal article" date="2014" name="Science">
        <title>Ancient hybridizations among the ancestral genomes of bread wheat.</title>
        <authorList>
            <consortium name="International Wheat Genome Sequencing Consortium,"/>
            <person name="Marcussen T."/>
            <person name="Sandve S.R."/>
            <person name="Heier L."/>
            <person name="Spannagl M."/>
            <person name="Pfeifer M."/>
            <person name="Jakobsen K.S."/>
            <person name="Wulff B.B."/>
            <person name="Steuernagel B."/>
            <person name="Mayer K.F."/>
            <person name="Olsen O.A."/>
        </authorList>
    </citation>
    <scope>NUCLEOTIDE SEQUENCE [LARGE SCALE GENOMIC DNA]</scope>
    <source>
        <strain evidence="3">cv. AL8/78</strain>
    </source>
</reference>
<reference evidence="2" key="3">
    <citation type="journal article" date="2017" name="Nature">
        <title>Genome sequence of the progenitor of the wheat D genome Aegilops tauschii.</title>
        <authorList>
            <person name="Luo M.C."/>
            <person name="Gu Y.Q."/>
            <person name="Puiu D."/>
            <person name="Wang H."/>
            <person name="Twardziok S.O."/>
            <person name="Deal K.R."/>
            <person name="Huo N."/>
            <person name="Zhu T."/>
            <person name="Wang L."/>
            <person name="Wang Y."/>
            <person name="McGuire P.E."/>
            <person name="Liu S."/>
            <person name="Long H."/>
            <person name="Ramasamy R.K."/>
            <person name="Rodriguez J.C."/>
            <person name="Van S.L."/>
            <person name="Yuan L."/>
            <person name="Wang Z."/>
            <person name="Xia Z."/>
            <person name="Xiao L."/>
            <person name="Anderson O.D."/>
            <person name="Ouyang S."/>
            <person name="Liang Y."/>
            <person name="Zimin A.V."/>
            <person name="Pertea G."/>
            <person name="Qi P."/>
            <person name="Bennetzen J.L."/>
            <person name="Dai X."/>
            <person name="Dawson M.W."/>
            <person name="Muller H.G."/>
            <person name="Kugler K."/>
            <person name="Rivarola-Duarte L."/>
            <person name="Spannagl M."/>
            <person name="Mayer K.F.X."/>
            <person name="Lu F.H."/>
            <person name="Bevan M.W."/>
            <person name="Leroy P."/>
            <person name="Li P."/>
            <person name="You F.M."/>
            <person name="Sun Q."/>
            <person name="Liu Z."/>
            <person name="Lyons E."/>
            <person name="Wicker T."/>
            <person name="Salzberg S.L."/>
            <person name="Devos K.M."/>
            <person name="Dvorak J."/>
        </authorList>
    </citation>
    <scope>NUCLEOTIDE SEQUENCE [LARGE SCALE GENOMIC DNA]</scope>
    <source>
        <strain evidence="2">cv. AL8/78</strain>
    </source>
</reference>
<accession>A0A453GPG4</accession>
<feature type="region of interest" description="Disordered" evidence="1">
    <location>
        <begin position="333"/>
        <end position="397"/>
    </location>
</feature>
<name>A0A453GPG4_AEGTS</name>
<reference evidence="2" key="5">
    <citation type="journal article" date="2021" name="G3 (Bethesda)">
        <title>Aegilops tauschii genome assembly Aet v5.0 features greater sequence contiguity and improved annotation.</title>
        <authorList>
            <person name="Wang L."/>
            <person name="Zhu T."/>
            <person name="Rodriguez J.C."/>
            <person name="Deal K.R."/>
            <person name="Dubcovsky J."/>
            <person name="McGuire P.E."/>
            <person name="Lux T."/>
            <person name="Spannagl M."/>
            <person name="Mayer K.F.X."/>
            <person name="Baldrich P."/>
            <person name="Meyers B.C."/>
            <person name="Huo N."/>
            <person name="Gu Y.Q."/>
            <person name="Zhou H."/>
            <person name="Devos K.M."/>
            <person name="Bennetzen J.L."/>
            <person name="Unver T."/>
            <person name="Budak H."/>
            <person name="Gulick P.J."/>
            <person name="Galiba G."/>
            <person name="Kalapos B."/>
            <person name="Nelson D.R."/>
            <person name="Li P."/>
            <person name="You F.M."/>
            <person name="Luo M.C."/>
            <person name="Dvorak J."/>
        </authorList>
    </citation>
    <scope>NUCLEOTIDE SEQUENCE [LARGE SCALE GENOMIC DNA]</scope>
    <source>
        <strain evidence="2">cv. AL8/78</strain>
    </source>
</reference>
<evidence type="ECO:0000313" key="2">
    <source>
        <dbReference type="EnsemblPlants" id="AET3Gv21143800.12"/>
    </source>
</evidence>
<evidence type="ECO:0000256" key="1">
    <source>
        <dbReference type="SAM" id="MobiDB-lite"/>
    </source>
</evidence>
<sequence>LDFRYLEADSGVVAVEEKIDQDKSYNMPGTMEKLLMFYGDIIRDGPFGVDVSRCRSKRVFVKDMVNTGFMDVKRCIQAEFGPETVGKNMVVKAFVIVGRVDGTPARWGLRQVNGDLSWGSYMRFATTPGNSMYGRPMVYVRFVDAGVLRLTTTGGAHTQSVAPMGGNHVREEGVVVPTVNPGPYPSVVVDHNESAEVLSDELDHGDYASGSSDDSDDEEGGDPSQPLAIQQRAVVPSTERWTDSDIARHDAMIRDMRGLLEIVLEGLRMVPPLPHSEKAILIRIYERVKEFIELCSRARINGIVWSALPGRARPSLTTSMDHEDSVLLRVPASTPLQRSQFGGSQPERQFGSGAMEVDNPSPDTSPGRGPTGQCSYDQGQGSDGDESTDEEECDGLD</sequence>
<feature type="compositionally biased region" description="Acidic residues" evidence="1">
    <location>
        <begin position="383"/>
        <end position="397"/>
    </location>
</feature>
<proteinExistence type="predicted"/>
<dbReference type="Proteomes" id="UP000015105">
    <property type="component" value="Chromosome 3D"/>
</dbReference>